<dbReference type="PROSITE" id="PS00108">
    <property type="entry name" value="PROTEIN_KINASE_ST"/>
    <property type="match status" value="1"/>
</dbReference>
<dbReference type="FunFam" id="3.30.200.20:FF:000042">
    <property type="entry name" value="Aurora kinase A"/>
    <property type="match status" value="1"/>
</dbReference>
<dbReference type="OrthoDB" id="193931at2759"/>
<dbReference type="CDD" id="cd14003">
    <property type="entry name" value="STKc_AMPK-like"/>
    <property type="match status" value="1"/>
</dbReference>
<dbReference type="SUPFAM" id="SSF56112">
    <property type="entry name" value="Protein kinase-like (PK-like)"/>
    <property type="match status" value="1"/>
</dbReference>
<keyword evidence="3" id="KW-0808">Transferase</keyword>
<dbReference type="Gene3D" id="1.10.510.10">
    <property type="entry name" value="Transferase(Phosphotransferase) domain 1"/>
    <property type="match status" value="1"/>
</dbReference>
<keyword evidence="5 12" id="KW-0418">Kinase</keyword>
<evidence type="ECO:0000256" key="8">
    <source>
        <dbReference type="ARBA" id="ARBA00048679"/>
    </source>
</evidence>
<dbReference type="PANTHER" id="PTHR43895:SF150">
    <property type="entry name" value="SERINE_THREONINE-PROTEIN KINASE STK11"/>
    <property type="match status" value="1"/>
</dbReference>
<dbReference type="STRING" id="5722.A2FBN8"/>
<sequence length="389" mass="44852">METEVLENYSIVRNIGKGGFANVYYAIHKPSSTHVAIKMISKHLPNEDDEEHLIRIKREISFLKQAKHPFISELFEVIETPNNFYIVMEYVRNGTLLNNINERGVLNETDASIVFSQLIMVIKYLHEECHIAHRDIKAENILFDSSRNIRVIDFGLSNTPASDNTLKTQCGSPAYAPPEMILGHSYTYSSDIWSCGIVLFAIVCGYLPFEDNNLTRLAQKIIFKEVEIPENISPQLADLIKKLLTKNPDERITIDDIIRHPWLHDQYLYVEEKLAKFEYDPAYFTGSLSQLGYDYLAVMKDVENQVSNLGTISYHIIHREYFVSHFHSLLYREALIPERKESYHMKSLVKPLVIPESVKASRRKSLHTQIHGPIVSPVRRRVPLKLPSI</sequence>
<evidence type="ECO:0000256" key="5">
    <source>
        <dbReference type="ARBA" id="ARBA00022777"/>
    </source>
</evidence>
<dbReference type="EC" id="2.7.11.1" evidence="1"/>
<evidence type="ECO:0000256" key="2">
    <source>
        <dbReference type="ARBA" id="ARBA00022527"/>
    </source>
</evidence>
<dbReference type="Pfam" id="PF00069">
    <property type="entry name" value="Pkinase"/>
    <property type="match status" value="1"/>
</dbReference>
<evidence type="ECO:0000256" key="4">
    <source>
        <dbReference type="ARBA" id="ARBA00022741"/>
    </source>
</evidence>
<name>A2FBN8_TRIV3</name>
<dbReference type="Proteomes" id="UP000001542">
    <property type="component" value="Unassembled WGS sequence"/>
</dbReference>
<dbReference type="PANTHER" id="PTHR43895">
    <property type="entry name" value="CALCIUM/CALMODULIN-DEPENDENT PROTEIN KINASE KINASE-RELATED"/>
    <property type="match status" value="1"/>
</dbReference>
<comment type="similarity">
    <text evidence="10">Belongs to the protein kinase superfamily.</text>
</comment>
<evidence type="ECO:0000313" key="13">
    <source>
        <dbReference type="Proteomes" id="UP000001542"/>
    </source>
</evidence>
<evidence type="ECO:0000256" key="10">
    <source>
        <dbReference type="RuleBase" id="RU000304"/>
    </source>
</evidence>
<dbReference type="InterPro" id="IPR011009">
    <property type="entry name" value="Kinase-like_dom_sf"/>
</dbReference>
<gene>
    <name evidence="12" type="ORF">TVAG_346770</name>
</gene>
<keyword evidence="13" id="KW-1185">Reference proteome</keyword>
<keyword evidence="4 9" id="KW-0547">Nucleotide-binding</keyword>
<dbReference type="FunCoup" id="A2FBN8">
    <property type="interactions" value="360"/>
</dbReference>
<dbReference type="InParanoid" id="A2FBN8"/>
<evidence type="ECO:0000256" key="6">
    <source>
        <dbReference type="ARBA" id="ARBA00022840"/>
    </source>
</evidence>
<feature type="domain" description="Protein kinase" evidence="11">
    <location>
        <begin position="9"/>
        <end position="263"/>
    </location>
</feature>
<dbReference type="InterPro" id="IPR017441">
    <property type="entry name" value="Protein_kinase_ATP_BS"/>
</dbReference>
<dbReference type="PROSITE" id="PS50011">
    <property type="entry name" value="PROTEIN_KINASE_DOM"/>
    <property type="match status" value="1"/>
</dbReference>
<dbReference type="RefSeq" id="XP_001310605.1">
    <property type="nucleotide sequence ID" value="XM_001310604.1"/>
</dbReference>
<dbReference type="GO" id="GO:0005524">
    <property type="term" value="F:ATP binding"/>
    <property type="evidence" value="ECO:0007669"/>
    <property type="project" value="UniProtKB-UniRule"/>
</dbReference>
<proteinExistence type="inferred from homology"/>
<dbReference type="EMBL" id="DS113705">
    <property type="protein sequence ID" value="EAX97675.1"/>
    <property type="molecule type" value="Genomic_DNA"/>
</dbReference>
<protein>
    <recommendedName>
        <fullName evidence="1">non-specific serine/threonine protein kinase</fullName>
        <ecNumber evidence="1">2.7.11.1</ecNumber>
    </recommendedName>
</protein>
<evidence type="ECO:0000259" key="11">
    <source>
        <dbReference type="PROSITE" id="PS50011"/>
    </source>
</evidence>
<evidence type="ECO:0000256" key="3">
    <source>
        <dbReference type="ARBA" id="ARBA00022679"/>
    </source>
</evidence>
<dbReference type="KEGG" id="tva:4755462"/>
<dbReference type="InterPro" id="IPR000719">
    <property type="entry name" value="Prot_kinase_dom"/>
</dbReference>
<dbReference type="FunFam" id="1.10.510.10:FF:000592">
    <property type="entry name" value="CAMK family protein kinase"/>
    <property type="match status" value="1"/>
</dbReference>
<dbReference type="VEuPathDB" id="TrichDB:TVAG_346770"/>
<dbReference type="eggNOG" id="KOG0583">
    <property type="taxonomic scope" value="Eukaryota"/>
</dbReference>
<comment type="catalytic activity">
    <reaction evidence="7">
        <text>L-threonyl-[protein] + ATP = O-phospho-L-threonyl-[protein] + ADP + H(+)</text>
        <dbReference type="Rhea" id="RHEA:46608"/>
        <dbReference type="Rhea" id="RHEA-COMP:11060"/>
        <dbReference type="Rhea" id="RHEA-COMP:11605"/>
        <dbReference type="ChEBI" id="CHEBI:15378"/>
        <dbReference type="ChEBI" id="CHEBI:30013"/>
        <dbReference type="ChEBI" id="CHEBI:30616"/>
        <dbReference type="ChEBI" id="CHEBI:61977"/>
        <dbReference type="ChEBI" id="CHEBI:456216"/>
        <dbReference type="EC" id="2.7.11.1"/>
    </reaction>
</comment>
<dbReference type="GO" id="GO:0004674">
    <property type="term" value="F:protein serine/threonine kinase activity"/>
    <property type="evidence" value="ECO:0000318"/>
    <property type="project" value="GO_Central"/>
</dbReference>
<keyword evidence="2 10" id="KW-0723">Serine/threonine-protein kinase</keyword>
<evidence type="ECO:0000313" key="12">
    <source>
        <dbReference type="EMBL" id="EAX97675.1"/>
    </source>
</evidence>
<dbReference type="OMA" id="PWITSGC"/>
<evidence type="ECO:0000256" key="1">
    <source>
        <dbReference type="ARBA" id="ARBA00012513"/>
    </source>
</evidence>
<dbReference type="VEuPathDB" id="TrichDB:TVAGG3_0937980"/>
<dbReference type="PROSITE" id="PS00107">
    <property type="entry name" value="PROTEIN_KINASE_ATP"/>
    <property type="match status" value="1"/>
</dbReference>
<reference evidence="12" key="1">
    <citation type="submission" date="2006-10" db="EMBL/GenBank/DDBJ databases">
        <authorList>
            <person name="Amadeo P."/>
            <person name="Zhao Q."/>
            <person name="Wortman J."/>
            <person name="Fraser-Liggett C."/>
            <person name="Carlton J."/>
        </authorList>
    </citation>
    <scope>NUCLEOTIDE SEQUENCE</scope>
    <source>
        <strain evidence="12">G3</strain>
    </source>
</reference>
<dbReference type="SMR" id="A2FBN8"/>
<reference evidence="12" key="2">
    <citation type="journal article" date="2007" name="Science">
        <title>Draft genome sequence of the sexually transmitted pathogen Trichomonas vaginalis.</title>
        <authorList>
            <person name="Carlton J.M."/>
            <person name="Hirt R.P."/>
            <person name="Silva J.C."/>
            <person name="Delcher A.L."/>
            <person name="Schatz M."/>
            <person name="Zhao Q."/>
            <person name="Wortman J.R."/>
            <person name="Bidwell S.L."/>
            <person name="Alsmark U.C.M."/>
            <person name="Besteiro S."/>
            <person name="Sicheritz-Ponten T."/>
            <person name="Noel C.J."/>
            <person name="Dacks J.B."/>
            <person name="Foster P.G."/>
            <person name="Simillion C."/>
            <person name="Van de Peer Y."/>
            <person name="Miranda-Saavedra D."/>
            <person name="Barton G.J."/>
            <person name="Westrop G.D."/>
            <person name="Mueller S."/>
            <person name="Dessi D."/>
            <person name="Fiori P.L."/>
            <person name="Ren Q."/>
            <person name="Paulsen I."/>
            <person name="Zhang H."/>
            <person name="Bastida-Corcuera F.D."/>
            <person name="Simoes-Barbosa A."/>
            <person name="Brown M.T."/>
            <person name="Hayes R.D."/>
            <person name="Mukherjee M."/>
            <person name="Okumura C.Y."/>
            <person name="Schneider R."/>
            <person name="Smith A.J."/>
            <person name="Vanacova S."/>
            <person name="Villalvazo M."/>
            <person name="Haas B.J."/>
            <person name="Pertea M."/>
            <person name="Feldblyum T.V."/>
            <person name="Utterback T.R."/>
            <person name="Shu C.L."/>
            <person name="Osoegawa K."/>
            <person name="de Jong P.J."/>
            <person name="Hrdy I."/>
            <person name="Horvathova L."/>
            <person name="Zubacova Z."/>
            <person name="Dolezal P."/>
            <person name="Malik S.B."/>
            <person name="Logsdon J.M. Jr."/>
            <person name="Henze K."/>
            <person name="Gupta A."/>
            <person name="Wang C.C."/>
            <person name="Dunne R.L."/>
            <person name="Upcroft J.A."/>
            <person name="Upcroft P."/>
            <person name="White O."/>
            <person name="Salzberg S.L."/>
            <person name="Tang P."/>
            <person name="Chiu C.-H."/>
            <person name="Lee Y.-S."/>
            <person name="Embley T.M."/>
            <person name="Coombs G.H."/>
            <person name="Mottram J.C."/>
            <person name="Tachezy J."/>
            <person name="Fraser-Liggett C.M."/>
            <person name="Johnson P.J."/>
        </authorList>
    </citation>
    <scope>NUCLEOTIDE SEQUENCE [LARGE SCALE GENOMIC DNA]</scope>
    <source>
        <strain evidence="12">G3</strain>
    </source>
</reference>
<comment type="catalytic activity">
    <reaction evidence="8">
        <text>L-seryl-[protein] + ATP = O-phospho-L-seryl-[protein] + ADP + H(+)</text>
        <dbReference type="Rhea" id="RHEA:17989"/>
        <dbReference type="Rhea" id="RHEA-COMP:9863"/>
        <dbReference type="Rhea" id="RHEA-COMP:11604"/>
        <dbReference type="ChEBI" id="CHEBI:15378"/>
        <dbReference type="ChEBI" id="CHEBI:29999"/>
        <dbReference type="ChEBI" id="CHEBI:30616"/>
        <dbReference type="ChEBI" id="CHEBI:83421"/>
        <dbReference type="ChEBI" id="CHEBI:456216"/>
        <dbReference type="EC" id="2.7.11.1"/>
    </reaction>
</comment>
<evidence type="ECO:0000256" key="7">
    <source>
        <dbReference type="ARBA" id="ARBA00047899"/>
    </source>
</evidence>
<dbReference type="InterPro" id="IPR008271">
    <property type="entry name" value="Ser/Thr_kinase_AS"/>
</dbReference>
<keyword evidence="6 9" id="KW-0067">ATP-binding</keyword>
<evidence type="ECO:0000256" key="9">
    <source>
        <dbReference type="PROSITE-ProRule" id="PRU10141"/>
    </source>
</evidence>
<dbReference type="SMART" id="SM00220">
    <property type="entry name" value="S_TKc"/>
    <property type="match status" value="1"/>
</dbReference>
<feature type="binding site" evidence="9">
    <location>
        <position position="38"/>
    </location>
    <ligand>
        <name>ATP</name>
        <dbReference type="ChEBI" id="CHEBI:30616"/>
    </ligand>
</feature>
<accession>A2FBN8</accession>
<dbReference type="AlphaFoldDB" id="A2FBN8"/>
<organism evidence="12 13">
    <name type="scientific">Trichomonas vaginalis (strain ATCC PRA-98 / G3)</name>
    <dbReference type="NCBI Taxonomy" id="412133"/>
    <lineage>
        <taxon>Eukaryota</taxon>
        <taxon>Metamonada</taxon>
        <taxon>Parabasalia</taxon>
        <taxon>Trichomonadida</taxon>
        <taxon>Trichomonadidae</taxon>
        <taxon>Trichomonas</taxon>
    </lineage>
</organism>